<evidence type="ECO:0000313" key="2">
    <source>
        <dbReference type="EMBL" id="OYX04567.1"/>
    </source>
</evidence>
<keyword evidence="1" id="KW-0472">Membrane</keyword>
<keyword evidence="1" id="KW-1133">Transmembrane helix</keyword>
<keyword evidence="1" id="KW-0812">Transmembrane</keyword>
<dbReference type="Proteomes" id="UP000215616">
    <property type="component" value="Unassembled WGS sequence"/>
</dbReference>
<gene>
    <name evidence="2" type="ORF">B7Z12_06110</name>
</gene>
<comment type="caution">
    <text evidence="2">The sequence shown here is derived from an EMBL/GenBank/DDBJ whole genome shotgun (WGS) entry which is preliminary data.</text>
</comment>
<evidence type="ECO:0000313" key="3">
    <source>
        <dbReference type="Proteomes" id="UP000215616"/>
    </source>
</evidence>
<organism evidence="2 3">
    <name type="scientific">Caulobacter vibrioides</name>
    <name type="common">Caulobacter crescentus</name>
    <dbReference type="NCBI Taxonomy" id="155892"/>
    <lineage>
        <taxon>Bacteria</taxon>
        <taxon>Pseudomonadati</taxon>
        <taxon>Pseudomonadota</taxon>
        <taxon>Alphaproteobacteria</taxon>
        <taxon>Caulobacterales</taxon>
        <taxon>Caulobacteraceae</taxon>
        <taxon>Caulobacter</taxon>
    </lineage>
</organism>
<evidence type="ECO:0000256" key="1">
    <source>
        <dbReference type="SAM" id="Phobius"/>
    </source>
</evidence>
<reference evidence="2 3" key="1">
    <citation type="submission" date="2017-03" db="EMBL/GenBank/DDBJ databases">
        <title>Lifting the veil on microbial sulfur biogeochemistry in mining wastewaters.</title>
        <authorList>
            <person name="Kantor R.S."/>
            <person name="Colenbrander Nelson T."/>
            <person name="Marshall S."/>
            <person name="Bennett D."/>
            <person name="Apte S."/>
            <person name="Camacho D."/>
            <person name="Thomas B.C."/>
            <person name="Warren L.A."/>
            <person name="Banfield J.F."/>
        </authorList>
    </citation>
    <scope>NUCLEOTIDE SEQUENCE [LARGE SCALE GENOMIC DNA]</scope>
    <source>
        <strain evidence="2">32-67-7</strain>
    </source>
</reference>
<protein>
    <submittedName>
        <fullName evidence="2">Uncharacterized protein</fullName>
    </submittedName>
</protein>
<dbReference type="AlphaFoldDB" id="A0A258DA14"/>
<sequence length="86" mass="8917">MSSTVFRPAAHAIAPTVAAILAASAGVMLLASGATPSEPTRFLLLLAFAPDLLIEISHFFSSILGLVLLLLAFGLRARLGAAWWAA</sequence>
<accession>A0A258DA14</accession>
<feature type="non-terminal residue" evidence="2">
    <location>
        <position position="86"/>
    </location>
</feature>
<feature type="transmembrane region" description="Helical" evidence="1">
    <location>
        <begin position="12"/>
        <end position="32"/>
    </location>
</feature>
<dbReference type="EMBL" id="NCDQ01000071">
    <property type="protein sequence ID" value="OYX04567.1"/>
    <property type="molecule type" value="Genomic_DNA"/>
</dbReference>
<feature type="transmembrane region" description="Helical" evidence="1">
    <location>
        <begin position="52"/>
        <end position="75"/>
    </location>
</feature>
<name>A0A258DA14_CAUVI</name>
<proteinExistence type="predicted"/>